<evidence type="ECO:0000313" key="2">
    <source>
        <dbReference type="Proteomes" id="UP001279734"/>
    </source>
</evidence>
<organism evidence="1 2">
    <name type="scientific">Nepenthes gracilis</name>
    <name type="common">Slender pitcher plant</name>
    <dbReference type="NCBI Taxonomy" id="150966"/>
    <lineage>
        <taxon>Eukaryota</taxon>
        <taxon>Viridiplantae</taxon>
        <taxon>Streptophyta</taxon>
        <taxon>Embryophyta</taxon>
        <taxon>Tracheophyta</taxon>
        <taxon>Spermatophyta</taxon>
        <taxon>Magnoliopsida</taxon>
        <taxon>eudicotyledons</taxon>
        <taxon>Gunneridae</taxon>
        <taxon>Pentapetalae</taxon>
        <taxon>Caryophyllales</taxon>
        <taxon>Nepenthaceae</taxon>
        <taxon>Nepenthes</taxon>
    </lineage>
</organism>
<reference evidence="1" key="1">
    <citation type="submission" date="2023-05" db="EMBL/GenBank/DDBJ databases">
        <title>Nepenthes gracilis genome sequencing.</title>
        <authorList>
            <person name="Fukushima K."/>
        </authorList>
    </citation>
    <scope>NUCLEOTIDE SEQUENCE</scope>
    <source>
        <strain evidence="1">SING2019-196</strain>
    </source>
</reference>
<accession>A0AAD3TMX7</accession>
<dbReference type="EMBL" id="BSYO01000043">
    <property type="protein sequence ID" value="GMH31862.1"/>
    <property type="molecule type" value="Genomic_DNA"/>
</dbReference>
<dbReference type="AlphaFoldDB" id="A0AAD3TMX7"/>
<dbReference type="Proteomes" id="UP001279734">
    <property type="component" value="Unassembled WGS sequence"/>
</dbReference>
<sequence>MGPGVVAVEGYGLPGRGYASDALTAIWSTPRFSTGIMFLPLLGVNSLLMSVMQYPVVVDHLCWIHCGDLDAWKLVVWQLVQCCCSFHCCVDLYLEWRLCCSWCLGYNASAVMGIGSFADLAGSWVGSGWFSICCYFWVLCLHPILSLLSSTCAPTVTGFRLIADVDWPSLFEFCGDGAACWGVVDVTSLLHLTKVLVGVLGWLMTWPLPLLFWELVGRSSWAFHEPGLDGSVLLLSLRDYSAAGILNAICWFAESGL</sequence>
<evidence type="ECO:0000313" key="1">
    <source>
        <dbReference type="EMBL" id="GMH31862.1"/>
    </source>
</evidence>
<comment type="caution">
    <text evidence="1">The sequence shown here is derived from an EMBL/GenBank/DDBJ whole genome shotgun (WGS) entry which is preliminary data.</text>
</comment>
<keyword evidence="2" id="KW-1185">Reference proteome</keyword>
<gene>
    <name evidence="1" type="ORF">Nepgr_033706</name>
</gene>
<proteinExistence type="predicted"/>
<protein>
    <submittedName>
        <fullName evidence="1">Uncharacterized protein</fullName>
    </submittedName>
</protein>
<name>A0AAD3TMX7_NEPGR</name>